<sequence length="218" mass="21761">MPSLADRRARLAGARLYLISDSAPGGRPLADVLGPALAGGVDVFQLRAKDAPDEELLEAARVARALCDTHGALFFLNDRPELVGSAAADGAHVGQDDVSIARARELAGAEALIGRSTHSPEQVDGAHVDGADYLGVGPVHATPTKPGRTPVGLDLVAYAAGAATLPWFAIGGLDAGGVDAVLAAGATRIAVVRAITQAPDPGAAAAALCGALSEAARG</sequence>
<evidence type="ECO:0000313" key="12">
    <source>
        <dbReference type="EMBL" id="CAB4913179.1"/>
    </source>
</evidence>
<comment type="catalytic activity">
    <reaction evidence="10">
        <text>2-[(2R,5Z)-2-carboxy-4-methylthiazol-5(2H)-ylidene]ethyl phosphate + 4-amino-2-methyl-5-(diphosphooxymethyl)pyrimidine + 2 H(+) = thiamine phosphate + CO2 + diphosphate</text>
        <dbReference type="Rhea" id="RHEA:47844"/>
        <dbReference type="ChEBI" id="CHEBI:15378"/>
        <dbReference type="ChEBI" id="CHEBI:16526"/>
        <dbReference type="ChEBI" id="CHEBI:33019"/>
        <dbReference type="ChEBI" id="CHEBI:37575"/>
        <dbReference type="ChEBI" id="CHEBI:57841"/>
        <dbReference type="ChEBI" id="CHEBI:62899"/>
        <dbReference type="EC" id="2.5.1.3"/>
    </reaction>
</comment>
<keyword evidence="7" id="KW-0784">Thiamine biosynthesis</keyword>
<dbReference type="CDD" id="cd00564">
    <property type="entry name" value="TMP_TenI"/>
    <property type="match status" value="1"/>
</dbReference>
<dbReference type="InterPro" id="IPR013785">
    <property type="entry name" value="Aldolase_TIM"/>
</dbReference>
<dbReference type="PANTHER" id="PTHR20857">
    <property type="entry name" value="THIAMINE-PHOSPHATE PYROPHOSPHORYLASE"/>
    <property type="match status" value="1"/>
</dbReference>
<dbReference type="UniPathway" id="UPA00060">
    <property type="reaction ID" value="UER00141"/>
</dbReference>
<keyword evidence="4" id="KW-0808">Transferase</keyword>
<accession>A0A6J7HBP7</accession>
<evidence type="ECO:0000256" key="6">
    <source>
        <dbReference type="ARBA" id="ARBA00022842"/>
    </source>
</evidence>
<keyword evidence="5" id="KW-0479">Metal-binding</keyword>
<dbReference type="HAMAP" id="MF_00097">
    <property type="entry name" value="TMP_synthase"/>
    <property type="match status" value="1"/>
</dbReference>
<evidence type="ECO:0000256" key="3">
    <source>
        <dbReference type="ARBA" id="ARBA00012830"/>
    </source>
</evidence>
<evidence type="ECO:0000256" key="9">
    <source>
        <dbReference type="ARBA" id="ARBA00047851"/>
    </source>
</evidence>
<evidence type="ECO:0000256" key="1">
    <source>
        <dbReference type="ARBA" id="ARBA00001946"/>
    </source>
</evidence>
<dbReference type="NCBIfam" id="TIGR00693">
    <property type="entry name" value="thiE"/>
    <property type="match status" value="1"/>
</dbReference>
<evidence type="ECO:0000256" key="5">
    <source>
        <dbReference type="ARBA" id="ARBA00022723"/>
    </source>
</evidence>
<dbReference type="GO" id="GO:0009228">
    <property type="term" value="P:thiamine biosynthetic process"/>
    <property type="evidence" value="ECO:0007669"/>
    <property type="project" value="UniProtKB-KW"/>
</dbReference>
<comment type="catalytic activity">
    <reaction evidence="8">
        <text>4-methyl-5-(2-phosphooxyethyl)-thiazole + 4-amino-2-methyl-5-(diphosphooxymethyl)pyrimidine + H(+) = thiamine phosphate + diphosphate</text>
        <dbReference type="Rhea" id="RHEA:22328"/>
        <dbReference type="ChEBI" id="CHEBI:15378"/>
        <dbReference type="ChEBI" id="CHEBI:33019"/>
        <dbReference type="ChEBI" id="CHEBI:37575"/>
        <dbReference type="ChEBI" id="CHEBI:57841"/>
        <dbReference type="ChEBI" id="CHEBI:58296"/>
        <dbReference type="EC" id="2.5.1.3"/>
    </reaction>
</comment>
<comment type="cofactor">
    <cofactor evidence="1">
        <name>Mg(2+)</name>
        <dbReference type="ChEBI" id="CHEBI:18420"/>
    </cofactor>
</comment>
<dbReference type="GO" id="GO:0004789">
    <property type="term" value="F:thiamine-phosphate diphosphorylase activity"/>
    <property type="evidence" value="ECO:0007669"/>
    <property type="project" value="UniProtKB-EC"/>
</dbReference>
<dbReference type="EMBL" id="CAFBMX010000001">
    <property type="protein sequence ID" value="CAB4913179.1"/>
    <property type="molecule type" value="Genomic_DNA"/>
</dbReference>
<dbReference type="AlphaFoldDB" id="A0A6J7HBP7"/>
<dbReference type="SUPFAM" id="SSF51391">
    <property type="entry name" value="Thiamin phosphate synthase"/>
    <property type="match status" value="1"/>
</dbReference>
<comment type="pathway">
    <text evidence="2">Cofactor biosynthesis; thiamine diphosphate biosynthesis; thiamine phosphate from 4-amino-2-methyl-5-diphosphomethylpyrimidine and 4-methyl-5-(2-phosphoethyl)-thiazole: step 1/1.</text>
</comment>
<keyword evidence="6" id="KW-0460">Magnesium</keyword>
<evidence type="ECO:0000256" key="7">
    <source>
        <dbReference type="ARBA" id="ARBA00022977"/>
    </source>
</evidence>
<evidence type="ECO:0000256" key="2">
    <source>
        <dbReference type="ARBA" id="ARBA00005165"/>
    </source>
</evidence>
<dbReference type="Pfam" id="PF02581">
    <property type="entry name" value="TMP-TENI"/>
    <property type="match status" value="1"/>
</dbReference>
<dbReference type="InterPro" id="IPR022998">
    <property type="entry name" value="ThiamineP_synth_TenI"/>
</dbReference>
<protein>
    <recommendedName>
        <fullName evidence="3">thiamine phosphate synthase</fullName>
        <ecNumber evidence="3">2.5.1.3</ecNumber>
    </recommendedName>
</protein>
<proteinExistence type="inferred from homology"/>
<reference evidence="12" key="1">
    <citation type="submission" date="2020-05" db="EMBL/GenBank/DDBJ databases">
        <authorList>
            <person name="Chiriac C."/>
            <person name="Salcher M."/>
            <person name="Ghai R."/>
            <person name="Kavagutti S V."/>
        </authorList>
    </citation>
    <scope>NUCLEOTIDE SEQUENCE</scope>
</reference>
<evidence type="ECO:0000256" key="10">
    <source>
        <dbReference type="ARBA" id="ARBA00047883"/>
    </source>
</evidence>
<feature type="domain" description="Thiamine phosphate synthase/TenI" evidence="11">
    <location>
        <begin position="16"/>
        <end position="195"/>
    </location>
</feature>
<dbReference type="PANTHER" id="PTHR20857:SF15">
    <property type="entry name" value="THIAMINE-PHOSPHATE SYNTHASE"/>
    <property type="match status" value="1"/>
</dbReference>
<evidence type="ECO:0000256" key="4">
    <source>
        <dbReference type="ARBA" id="ARBA00022679"/>
    </source>
</evidence>
<dbReference type="GO" id="GO:0046872">
    <property type="term" value="F:metal ion binding"/>
    <property type="evidence" value="ECO:0007669"/>
    <property type="project" value="UniProtKB-KW"/>
</dbReference>
<dbReference type="Gene3D" id="3.20.20.70">
    <property type="entry name" value="Aldolase class I"/>
    <property type="match status" value="1"/>
</dbReference>
<name>A0A6J7HBP7_9ZZZZ</name>
<dbReference type="GO" id="GO:0005737">
    <property type="term" value="C:cytoplasm"/>
    <property type="evidence" value="ECO:0007669"/>
    <property type="project" value="TreeGrafter"/>
</dbReference>
<dbReference type="InterPro" id="IPR034291">
    <property type="entry name" value="TMP_synthase"/>
</dbReference>
<evidence type="ECO:0000256" key="8">
    <source>
        <dbReference type="ARBA" id="ARBA00047334"/>
    </source>
</evidence>
<organism evidence="12">
    <name type="scientific">freshwater metagenome</name>
    <dbReference type="NCBI Taxonomy" id="449393"/>
    <lineage>
        <taxon>unclassified sequences</taxon>
        <taxon>metagenomes</taxon>
        <taxon>ecological metagenomes</taxon>
    </lineage>
</organism>
<gene>
    <name evidence="12" type="ORF">UFOPK3674_00049</name>
</gene>
<comment type="catalytic activity">
    <reaction evidence="9">
        <text>2-(2-carboxy-4-methylthiazol-5-yl)ethyl phosphate + 4-amino-2-methyl-5-(diphosphooxymethyl)pyrimidine + 2 H(+) = thiamine phosphate + CO2 + diphosphate</text>
        <dbReference type="Rhea" id="RHEA:47848"/>
        <dbReference type="ChEBI" id="CHEBI:15378"/>
        <dbReference type="ChEBI" id="CHEBI:16526"/>
        <dbReference type="ChEBI" id="CHEBI:33019"/>
        <dbReference type="ChEBI" id="CHEBI:37575"/>
        <dbReference type="ChEBI" id="CHEBI:57841"/>
        <dbReference type="ChEBI" id="CHEBI:62890"/>
        <dbReference type="EC" id="2.5.1.3"/>
    </reaction>
</comment>
<evidence type="ECO:0000259" key="11">
    <source>
        <dbReference type="Pfam" id="PF02581"/>
    </source>
</evidence>
<dbReference type="GO" id="GO:0009229">
    <property type="term" value="P:thiamine diphosphate biosynthetic process"/>
    <property type="evidence" value="ECO:0007669"/>
    <property type="project" value="UniProtKB-UniPathway"/>
</dbReference>
<dbReference type="EC" id="2.5.1.3" evidence="3"/>
<dbReference type="InterPro" id="IPR036206">
    <property type="entry name" value="ThiamineP_synth_sf"/>
</dbReference>